<evidence type="ECO:0000313" key="1">
    <source>
        <dbReference type="EMBL" id="MCF8589220.1"/>
    </source>
</evidence>
<dbReference type="Proteomes" id="UP001200110">
    <property type="component" value="Unassembled WGS sequence"/>
</dbReference>
<keyword evidence="2" id="KW-1185">Reference proteome</keyword>
<sequence>MNSSTFASVVDPVIDRLTPDEGGRMLHRNGLVFAGHFVAESSDLPIASGPVTVRVSKALGLPGKAPDVVGAAVRFLPEAAGDSGWDLMLGGPARRIVRLPIVRPAIGWGRVPLAADCEYNYGEYDYGEYDYGESRWRISGELLAPTTGTGLDTHALTRALSQAPAVLTLAAKCEGAPTAPIGTVEFGGAQLPDDIDFDPMRTPQRVRPVRDWWDDVCRAGYRGRNG</sequence>
<reference evidence="1 2" key="1">
    <citation type="submission" date="2022-01" db="EMBL/GenBank/DDBJ databases">
        <authorList>
            <person name="Huang Y."/>
        </authorList>
    </citation>
    <scope>NUCLEOTIDE SEQUENCE [LARGE SCALE GENOMIC DNA]</scope>
    <source>
        <strain evidence="1 2">HY366</strain>
    </source>
</reference>
<dbReference type="EMBL" id="JAKKOR010000009">
    <property type="protein sequence ID" value="MCF8589220.1"/>
    <property type="molecule type" value="Genomic_DNA"/>
</dbReference>
<protein>
    <recommendedName>
        <fullName evidence="3">Phosphodiesterase</fullName>
    </recommendedName>
</protein>
<proteinExistence type="predicted"/>
<name>A0ABS9IUH4_9ACTN</name>
<comment type="caution">
    <text evidence="1">The sequence shown here is derived from an EMBL/GenBank/DDBJ whole genome shotgun (WGS) entry which is preliminary data.</text>
</comment>
<evidence type="ECO:0000313" key="2">
    <source>
        <dbReference type="Proteomes" id="UP001200110"/>
    </source>
</evidence>
<evidence type="ECO:0008006" key="3">
    <source>
        <dbReference type="Google" id="ProtNLM"/>
    </source>
</evidence>
<gene>
    <name evidence="1" type="ORF">L5G33_12195</name>
</gene>
<dbReference type="RefSeq" id="WP_236998456.1">
    <property type="nucleotide sequence ID" value="NZ_JAKKOR010000009.1"/>
</dbReference>
<organism evidence="1 2">
    <name type="scientific">Gordonia liuliyuniae</name>
    <dbReference type="NCBI Taxonomy" id="2911517"/>
    <lineage>
        <taxon>Bacteria</taxon>
        <taxon>Bacillati</taxon>
        <taxon>Actinomycetota</taxon>
        <taxon>Actinomycetes</taxon>
        <taxon>Mycobacteriales</taxon>
        <taxon>Gordoniaceae</taxon>
        <taxon>Gordonia</taxon>
    </lineage>
</organism>
<accession>A0ABS9IUH4</accession>